<sequence>MVREIVNRMVPGFLKPYVPVAMLPQLSKAVGLGSWAAVGGVFAFFLVQDPAFQFVKDTVSPPPPEDDK</sequence>
<dbReference type="AlphaFoldDB" id="A0AAX4PJ01"/>
<keyword evidence="1" id="KW-0812">Transmembrane</keyword>
<keyword evidence="3" id="KW-1185">Reference proteome</keyword>
<name>A0AAX4PJ01_9CHLO</name>
<keyword evidence="1" id="KW-0472">Membrane</keyword>
<evidence type="ECO:0000313" key="3">
    <source>
        <dbReference type="Proteomes" id="UP001472866"/>
    </source>
</evidence>
<gene>
    <name evidence="2" type="ORF">HKI87_14g75960</name>
</gene>
<organism evidence="2 3">
    <name type="scientific">Chloropicon roscoffensis</name>
    <dbReference type="NCBI Taxonomy" id="1461544"/>
    <lineage>
        <taxon>Eukaryota</taxon>
        <taxon>Viridiplantae</taxon>
        <taxon>Chlorophyta</taxon>
        <taxon>Chloropicophyceae</taxon>
        <taxon>Chloropicales</taxon>
        <taxon>Chloropicaceae</taxon>
        <taxon>Chloropicon</taxon>
    </lineage>
</organism>
<accession>A0AAX4PJ01</accession>
<reference evidence="2 3" key="1">
    <citation type="submission" date="2024-03" db="EMBL/GenBank/DDBJ databases">
        <title>Complete genome sequence of the green alga Chloropicon roscoffensis RCC1871.</title>
        <authorList>
            <person name="Lemieux C."/>
            <person name="Pombert J.-F."/>
            <person name="Otis C."/>
            <person name="Turmel M."/>
        </authorList>
    </citation>
    <scope>NUCLEOTIDE SEQUENCE [LARGE SCALE GENOMIC DNA]</scope>
    <source>
        <strain evidence="2 3">RCC1871</strain>
    </source>
</reference>
<proteinExistence type="predicted"/>
<evidence type="ECO:0000256" key="1">
    <source>
        <dbReference type="SAM" id="Phobius"/>
    </source>
</evidence>
<feature type="transmembrane region" description="Helical" evidence="1">
    <location>
        <begin position="29"/>
        <end position="47"/>
    </location>
</feature>
<evidence type="ECO:0000313" key="2">
    <source>
        <dbReference type="EMBL" id="WZN66033.1"/>
    </source>
</evidence>
<keyword evidence="1" id="KW-1133">Transmembrane helix</keyword>
<dbReference type="Proteomes" id="UP001472866">
    <property type="component" value="Chromosome 14"/>
</dbReference>
<dbReference type="EMBL" id="CP151514">
    <property type="protein sequence ID" value="WZN66033.1"/>
    <property type="molecule type" value="Genomic_DNA"/>
</dbReference>
<protein>
    <submittedName>
        <fullName evidence="2">Uncharacterized protein</fullName>
    </submittedName>
</protein>